<evidence type="ECO:0000313" key="3">
    <source>
        <dbReference type="EMBL" id="MFC3109514.1"/>
    </source>
</evidence>
<dbReference type="PANTHER" id="PTHR33121:SF70">
    <property type="entry name" value="SIGNALING PROTEIN YKOW"/>
    <property type="match status" value="1"/>
</dbReference>
<dbReference type="EMBL" id="JBHRTP010000052">
    <property type="protein sequence ID" value="MFC3109514.1"/>
    <property type="molecule type" value="Genomic_DNA"/>
</dbReference>
<protein>
    <submittedName>
        <fullName evidence="3">Bifunctional diguanylate cyclase/phosphodiesterase</fullName>
    </submittedName>
</protein>
<evidence type="ECO:0000259" key="2">
    <source>
        <dbReference type="PROSITE" id="PS50887"/>
    </source>
</evidence>
<keyword evidence="4" id="KW-1185">Reference proteome</keyword>
<name>A0ABV7F5P5_9BURK</name>
<dbReference type="CDD" id="cd01948">
    <property type="entry name" value="EAL"/>
    <property type="match status" value="1"/>
</dbReference>
<dbReference type="InterPro" id="IPR029787">
    <property type="entry name" value="Nucleotide_cyclase"/>
</dbReference>
<dbReference type="Proteomes" id="UP001595530">
    <property type="component" value="Unassembled WGS sequence"/>
</dbReference>
<dbReference type="InterPro" id="IPR000160">
    <property type="entry name" value="GGDEF_dom"/>
</dbReference>
<dbReference type="InterPro" id="IPR043128">
    <property type="entry name" value="Rev_trsase/Diguanyl_cyclase"/>
</dbReference>
<dbReference type="Pfam" id="PF00990">
    <property type="entry name" value="GGDEF"/>
    <property type="match status" value="1"/>
</dbReference>
<reference evidence="4" key="1">
    <citation type="journal article" date="2019" name="Int. J. Syst. Evol. Microbiol.">
        <title>The Global Catalogue of Microorganisms (GCM) 10K type strain sequencing project: providing services to taxonomists for standard genome sequencing and annotation.</title>
        <authorList>
            <consortium name="The Broad Institute Genomics Platform"/>
            <consortium name="The Broad Institute Genome Sequencing Center for Infectious Disease"/>
            <person name="Wu L."/>
            <person name="Ma J."/>
        </authorList>
    </citation>
    <scope>NUCLEOTIDE SEQUENCE [LARGE SCALE GENOMIC DNA]</scope>
    <source>
        <strain evidence="4">KCTC 42986</strain>
    </source>
</reference>
<accession>A0ABV7F5P5</accession>
<dbReference type="InterPro" id="IPR035919">
    <property type="entry name" value="EAL_sf"/>
</dbReference>
<sequence>MNHVSKLHEVTTFHQFRPRPSRVFIAEMAEMIDAADGADAELGILVMSIDQLKSTTCRQFDPDMEVAILDDITRKIASCMGPFGQFTRNDDDDFLICFPIQSLYDVVELAAKIQALIAQPVHAFDQEFRLTASIGATVYPQDKGTPRDMLFHALEAMGEVRQQGGNRFKIFDFAQRVAQIHARTLSDAVMDGMRNGQIELHYQPTIDLCSGRPIGVEVLMRWRQTPTVMRNPIDFLPSIVGDDLLALDMYVLDAALRQSVAWQGLNIEPALSVNLSPRHFAMAGFMDRIKHTILSHTDFDPRRLTIELLESHAIQDLAQTVAVITELRALGIRFYLDDFGTGHSAAAYLKQLPIDGIKIDQVFTRNLPDGQNHLHDRAIIAASLSMATAFEIDVVAEGLESAAAVSEVVKMGCLKGQGFYFAKPMPADELAIWYQYHQLHPCDVGHNPLAVSTLAR</sequence>
<feature type="domain" description="EAL" evidence="1">
    <location>
        <begin position="182"/>
        <end position="438"/>
    </location>
</feature>
<dbReference type="RefSeq" id="WP_390329368.1">
    <property type="nucleotide sequence ID" value="NZ_JBHRTP010000052.1"/>
</dbReference>
<dbReference type="SUPFAM" id="SSF55073">
    <property type="entry name" value="Nucleotide cyclase"/>
    <property type="match status" value="1"/>
</dbReference>
<dbReference type="InterPro" id="IPR001633">
    <property type="entry name" value="EAL_dom"/>
</dbReference>
<dbReference type="SMART" id="SM00267">
    <property type="entry name" value="GGDEF"/>
    <property type="match status" value="1"/>
</dbReference>
<comment type="caution">
    <text evidence="3">The sequence shown here is derived from an EMBL/GenBank/DDBJ whole genome shotgun (WGS) entry which is preliminary data.</text>
</comment>
<dbReference type="SMART" id="SM00052">
    <property type="entry name" value="EAL"/>
    <property type="match status" value="1"/>
</dbReference>
<feature type="domain" description="GGDEF" evidence="2">
    <location>
        <begin position="40"/>
        <end position="173"/>
    </location>
</feature>
<evidence type="ECO:0000259" key="1">
    <source>
        <dbReference type="PROSITE" id="PS50883"/>
    </source>
</evidence>
<organism evidence="3 4">
    <name type="scientific">Undibacterium arcticum</name>
    <dbReference type="NCBI Taxonomy" id="1762892"/>
    <lineage>
        <taxon>Bacteria</taxon>
        <taxon>Pseudomonadati</taxon>
        <taxon>Pseudomonadota</taxon>
        <taxon>Betaproteobacteria</taxon>
        <taxon>Burkholderiales</taxon>
        <taxon>Oxalobacteraceae</taxon>
        <taxon>Undibacterium</taxon>
    </lineage>
</organism>
<proteinExistence type="predicted"/>
<evidence type="ECO:0000313" key="4">
    <source>
        <dbReference type="Proteomes" id="UP001595530"/>
    </source>
</evidence>
<dbReference type="Pfam" id="PF00563">
    <property type="entry name" value="EAL"/>
    <property type="match status" value="1"/>
</dbReference>
<dbReference type="Gene3D" id="3.30.70.270">
    <property type="match status" value="1"/>
</dbReference>
<dbReference type="InterPro" id="IPR050706">
    <property type="entry name" value="Cyclic-di-GMP_PDE-like"/>
</dbReference>
<dbReference type="PROSITE" id="PS50883">
    <property type="entry name" value="EAL"/>
    <property type="match status" value="1"/>
</dbReference>
<gene>
    <name evidence="3" type="ORF">ACFOFO_16350</name>
</gene>
<dbReference type="PANTHER" id="PTHR33121">
    <property type="entry name" value="CYCLIC DI-GMP PHOSPHODIESTERASE PDEF"/>
    <property type="match status" value="1"/>
</dbReference>
<dbReference type="SUPFAM" id="SSF141868">
    <property type="entry name" value="EAL domain-like"/>
    <property type="match status" value="1"/>
</dbReference>
<dbReference type="Gene3D" id="3.20.20.450">
    <property type="entry name" value="EAL domain"/>
    <property type="match status" value="1"/>
</dbReference>
<dbReference type="PROSITE" id="PS50887">
    <property type="entry name" value="GGDEF"/>
    <property type="match status" value="1"/>
</dbReference>